<evidence type="ECO:0000313" key="2">
    <source>
        <dbReference type="Proteomes" id="UP000032141"/>
    </source>
</evidence>
<dbReference type="HOGENOM" id="CLU_3109218_0_0_1"/>
<accession>A0A0D3CXN3</accession>
<dbReference type="Proteomes" id="UP000032141">
    <property type="component" value="Chromosome C6"/>
</dbReference>
<dbReference type="Gramene" id="Bo6g095410.1">
    <property type="protein sequence ID" value="Bo6g095410.1"/>
    <property type="gene ID" value="Bo6g095410"/>
</dbReference>
<dbReference type="EnsemblPlants" id="Bo6g095410.1">
    <property type="protein sequence ID" value="Bo6g095410.1"/>
    <property type="gene ID" value="Bo6g095410"/>
</dbReference>
<sequence>MDTLSMIHQSLKNETRVEVHRWICHILPSLQISVLCLTYGVKFVTRIYMNN</sequence>
<reference evidence="1" key="2">
    <citation type="submission" date="2015-03" db="UniProtKB">
        <authorList>
            <consortium name="EnsemblPlants"/>
        </authorList>
    </citation>
    <scope>IDENTIFICATION</scope>
</reference>
<dbReference type="AlphaFoldDB" id="A0A0D3CXN3"/>
<reference evidence="1 2" key="1">
    <citation type="journal article" date="2014" name="Genome Biol.">
        <title>Transcriptome and methylome profiling reveals relics of genome dominance in the mesopolyploid Brassica oleracea.</title>
        <authorList>
            <person name="Parkin I.A."/>
            <person name="Koh C."/>
            <person name="Tang H."/>
            <person name="Robinson S.J."/>
            <person name="Kagale S."/>
            <person name="Clarke W.E."/>
            <person name="Town C.D."/>
            <person name="Nixon J."/>
            <person name="Krishnakumar V."/>
            <person name="Bidwell S.L."/>
            <person name="Denoeud F."/>
            <person name="Belcram H."/>
            <person name="Links M.G."/>
            <person name="Just J."/>
            <person name="Clarke C."/>
            <person name="Bender T."/>
            <person name="Huebert T."/>
            <person name="Mason A.S."/>
            <person name="Pires J.C."/>
            <person name="Barker G."/>
            <person name="Moore J."/>
            <person name="Walley P.G."/>
            <person name="Manoli S."/>
            <person name="Batley J."/>
            <person name="Edwards D."/>
            <person name="Nelson M.N."/>
            <person name="Wang X."/>
            <person name="Paterson A.H."/>
            <person name="King G."/>
            <person name="Bancroft I."/>
            <person name="Chalhoub B."/>
            <person name="Sharpe A.G."/>
        </authorList>
    </citation>
    <scope>NUCLEOTIDE SEQUENCE</scope>
    <source>
        <strain evidence="1 2">cv. TO1000</strain>
    </source>
</reference>
<proteinExistence type="predicted"/>
<protein>
    <submittedName>
        <fullName evidence="1">Uncharacterized protein</fullName>
    </submittedName>
</protein>
<keyword evidence="2" id="KW-1185">Reference proteome</keyword>
<organism evidence="1 2">
    <name type="scientific">Brassica oleracea var. oleracea</name>
    <dbReference type="NCBI Taxonomy" id="109376"/>
    <lineage>
        <taxon>Eukaryota</taxon>
        <taxon>Viridiplantae</taxon>
        <taxon>Streptophyta</taxon>
        <taxon>Embryophyta</taxon>
        <taxon>Tracheophyta</taxon>
        <taxon>Spermatophyta</taxon>
        <taxon>Magnoliopsida</taxon>
        <taxon>eudicotyledons</taxon>
        <taxon>Gunneridae</taxon>
        <taxon>Pentapetalae</taxon>
        <taxon>rosids</taxon>
        <taxon>malvids</taxon>
        <taxon>Brassicales</taxon>
        <taxon>Brassicaceae</taxon>
        <taxon>Brassiceae</taxon>
        <taxon>Brassica</taxon>
    </lineage>
</organism>
<evidence type="ECO:0000313" key="1">
    <source>
        <dbReference type="EnsemblPlants" id="Bo6g095410.1"/>
    </source>
</evidence>
<name>A0A0D3CXN3_BRAOL</name>